<feature type="chain" id="PRO_5021851378" evidence="2">
    <location>
        <begin position="22"/>
        <end position="77"/>
    </location>
</feature>
<dbReference type="AlphaFoldDB" id="A0A512JM19"/>
<organism evidence="3 4">
    <name type="scientific">Methylobacterium gnaphalii</name>
    <dbReference type="NCBI Taxonomy" id="1010610"/>
    <lineage>
        <taxon>Bacteria</taxon>
        <taxon>Pseudomonadati</taxon>
        <taxon>Pseudomonadota</taxon>
        <taxon>Alphaproteobacteria</taxon>
        <taxon>Hyphomicrobiales</taxon>
        <taxon>Methylobacteriaceae</taxon>
        <taxon>Methylobacterium</taxon>
    </lineage>
</organism>
<evidence type="ECO:0000313" key="3">
    <source>
        <dbReference type="EMBL" id="GEP10903.1"/>
    </source>
</evidence>
<feature type="compositionally biased region" description="Polar residues" evidence="1">
    <location>
        <begin position="60"/>
        <end position="69"/>
    </location>
</feature>
<accession>A0A512JM19</accession>
<evidence type="ECO:0000256" key="1">
    <source>
        <dbReference type="SAM" id="MobiDB-lite"/>
    </source>
</evidence>
<dbReference type="Proteomes" id="UP000321750">
    <property type="component" value="Unassembled WGS sequence"/>
</dbReference>
<sequence>MFKQICVAAILVAGATGGAFAQTRTINVWGAQLDVPTYGAPAPSVTSNMQPASRFDRDSATYTSMKTSGAQGGHHTR</sequence>
<proteinExistence type="predicted"/>
<keyword evidence="4" id="KW-1185">Reference proteome</keyword>
<evidence type="ECO:0000313" key="4">
    <source>
        <dbReference type="Proteomes" id="UP000321750"/>
    </source>
</evidence>
<reference evidence="3 4" key="1">
    <citation type="submission" date="2019-07" db="EMBL/GenBank/DDBJ databases">
        <title>Whole genome shotgun sequence of Methylobacterium gnaphalii NBRC 107716.</title>
        <authorList>
            <person name="Hosoyama A."/>
            <person name="Uohara A."/>
            <person name="Ohji S."/>
            <person name="Ichikawa N."/>
        </authorList>
    </citation>
    <scope>NUCLEOTIDE SEQUENCE [LARGE SCALE GENOMIC DNA]</scope>
    <source>
        <strain evidence="3 4">NBRC 107716</strain>
    </source>
</reference>
<comment type="caution">
    <text evidence="3">The sequence shown here is derived from an EMBL/GenBank/DDBJ whole genome shotgun (WGS) entry which is preliminary data.</text>
</comment>
<keyword evidence="2" id="KW-0732">Signal</keyword>
<feature type="signal peptide" evidence="2">
    <location>
        <begin position="1"/>
        <end position="21"/>
    </location>
</feature>
<name>A0A512JM19_9HYPH</name>
<feature type="region of interest" description="Disordered" evidence="1">
    <location>
        <begin position="42"/>
        <end position="77"/>
    </location>
</feature>
<dbReference type="RefSeq" id="WP_147047178.1">
    <property type="nucleotide sequence ID" value="NZ_BJZV01000014.1"/>
</dbReference>
<dbReference type="EMBL" id="BJZV01000014">
    <property type="protein sequence ID" value="GEP10903.1"/>
    <property type="molecule type" value="Genomic_DNA"/>
</dbReference>
<protein>
    <submittedName>
        <fullName evidence="3">Uncharacterized protein</fullName>
    </submittedName>
</protein>
<evidence type="ECO:0000256" key="2">
    <source>
        <dbReference type="SAM" id="SignalP"/>
    </source>
</evidence>
<gene>
    <name evidence="3" type="ORF">MGN01_27480</name>
</gene>